<dbReference type="RefSeq" id="WP_021402142.1">
    <property type="nucleotide sequence ID" value="NZ_CP149699.1"/>
</dbReference>
<evidence type="ECO:0000313" key="2">
    <source>
        <dbReference type="EMBL" id="SJS97694.1"/>
    </source>
</evidence>
<protein>
    <recommendedName>
        <fullName evidence="1">DUF7666 domain-containing protein</fullName>
    </recommendedName>
</protein>
<dbReference type="AlphaFoldDB" id="A0A9X8RLE9"/>
<comment type="caution">
    <text evidence="2">The sequence shown here is derived from an EMBL/GenBank/DDBJ whole genome shotgun (WGS) entry which is preliminary data.</text>
</comment>
<sequence>MNIFNKKYGRNVKITEAEPPSPPPKQPNFDMDNIQYDKEMKRKLLEMEKIKIDSEMKKNSEEWIWIEGYKGTDRDMKCRNFQYELNKTYSVEEIHRGNINIYDYGFHLCLDLKDVFRCYNLNLSNRFFKVKALVRRKDKYKYEMEQSFSSIRPGAKCSIGAKEIILFRELTFEELKQDIQDKFPKINNELEWNLIKKLGIYKYYNKIFINKMKEIGYSDIFSQVLFDEYHPLINPHRTMNILDKAIAYSKENLSKDMIIYLLMKEGCR</sequence>
<accession>A0A9X8RLE9</accession>
<reference evidence="2 3" key="1">
    <citation type="submission" date="2017-02" db="EMBL/GenBank/DDBJ databases">
        <authorList>
            <consortium name="Pathogen Informatics"/>
        </authorList>
    </citation>
    <scope>NUCLEOTIDE SEQUENCE [LARGE SCALE GENOMIC DNA]</scope>
    <source>
        <strain evidence="2 3">VRECD0157</strain>
    </source>
</reference>
<name>A0A9X8RLE9_CLODI</name>
<feature type="domain" description="DUF7666" evidence="1">
    <location>
        <begin position="66"/>
        <end position="138"/>
    </location>
</feature>
<dbReference type="InterPro" id="IPR056083">
    <property type="entry name" value="DUF7666"/>
</dbReference>
<evidence type="ECO:0000259" key="1">
    <source>
        <dbReference type="Pfam" id="PF24703"/>
    </source>
</evidence>
<organism evidence="2 3">
    <name type="scientific">Clostridioides difficile</name>
    <name type="common">Peptoclostridium difficile</name>
    <dbReference type="NCBI Taxonomy" id="1496"/>
    <lineage>
        <taxon>Bacteria</taxon>
        <taxon>Bacillati</taxon>
        <taxon>Bacillota</taxon>
        <taxon>Clostridia</taxon>
        <taxon>Peptostreptococcales</taxon>
        <taxon>Peptostreptococcaceae</taxon>
        <taxon>Clostridioides</taxon>
    </lineage>
</organism>
<dbReference type="Proteomes" id="UP000189137">
    <property type="component" value="Unassembled WGS sequence"/>
</dbReference>
<gene>
    <name evidence="2" type="ORF">SAMEA3375112_03306</name>
</gene>
<evidence type="ECO:0000313" key="3">
    <source>
        <dbReference type="Proteomes" id="UP000189137"/>
    </source>
</evidence>
<dbReference type="Pfam" id="PF24703">
    <property type="entry name" value="DUF7666"/>
    <property type="match status" value="1"/>
</dbReference>
<dbReference type="EMBL" id="FUPS01000014">
    <property type="protein sequence ID" value="SJS97694.1"/>
    <property type="molecule type" value="Genomic_DNA"/>
</dbReference>
<proteinExistence type="predicted"/>